<organism evidence="3 4">
    <name type="scientific">Candidatus Francisella endociliophora</name>
    <dbReference type="NCBI Taxonomy" id="653937"/>
    <lineage>
        <taxon>Bacteria</taxon>
        <taxon>Pseudomonadati</taxon>
        <taxon>Pseudomonadota</taxon>
        <taxon>Gammaproteobacteria</taxon>
        <taxon>Thiotrichales</taxon>
        <taxon>Francisellaceae</taxon>
        <taxon>Francisella</taxon>
    </lineage>
</organism>
<dbReference type="GO" id="GO:0009691">
    <property type="term" value="P:cytokinin biosynthetic process"/>
    <property type="evidence" value="ECO:0007669"/>
    <property type="project" value="UniProtKB-UniRule"/>
</dbReference>
<proteinExistence type="inferred from homology"/>
<dbReference type="InterPro" id="IPR052341">
    <property type="entry name" value="LOG_family_nucleotidases"/>
</dbReference>
<sequence>MECKNKKIVPSHNGEITFDRAKETWNIMKITSELVEGYERLDNLTPAVSIFGSARIKEDNRYYKEAVNIAEKLSNHGFTIITGGGPGMMEAGNKGASKGCSHSVGLNITLPHEQKPNIFQDISLLYRYFFTRKAMFIKHSMAYVVMPGGFGTMDELFDISTLIQTGKKAFMPIILFGKDFWGGLMNWIKTTMIENGVIDRDDLKILHLVDTVDEVIEIIRDHYNNTYSSEAHSKIVF</sequence>
<keyword evidence="4" id="KW-1185">Reference proteome</keyword>
<dbReference type="OrthoDB" id="9801098at2"/>
<dbReference type="PANTHER" id="PTHR43393">
    <property type="entry name" value="CYTOKININ RIBOSIDE 5'-MONOPHOSPHATE PHOSPHORIBOHYDROLASE"/>
    <property type="match status" value="1"/>
</dbReference>
<dbReference type="KEGG" id="frf:LO80_02690"/>
<dbReference type="RefSeq" id="WP_040008302.1">
    <property type="nucleotide sequence ID" value="NZ_CP009574.1"/>
</dbReference>
<dbReference type="PANTHER" id="PTHR43393:SF2">
    <property type="entry name" value="CYTOKININ RIBOSIDE 5'-MONOPHOSPHATE PHOSPHORIBOHYDROLASE"/>
    <property type="match status" value="1"/>
</dbReference>
<comment type="catalytic activity">
    <reaction evidence="1">
        <text>AMP + H2O = D-ribose 5-phosphate + adenine</text>
        <dbReference type="Rhea" id="RHEA:20129"/>
        <dbReference type="ChEBI" id="CHEBI:15377"/>
        <dbReference type="ChEBI" id="CHEBI:16708"/>
        <dbReference type="ChEBI" id="CHEBI:78346"/>
        <dbReference type="ChEBI" id="CHEBI:456215"/>
        <dbReference type="EC" id="3.2.2.4"/>
    </reaction>
</comment>
<dbReference type="SUPFAM" id="SSF102405">
    <property type="entry name" value="MCP/YpsA-like"/>
    <property type="match status" value="1"/>
</dbReference>
<evidence type="ECO:0000313" key="3">
    <source>
        <dbReference type="EMBL" id="AIT08992.1"/>
    </source>
</evidence>
<evidence type="ECO:0000256" key="1">
    <source>
        <dbReference type="ARBA" id="ARBA00000274"/>
    </source>
</evidence>
<comment type="similarity">
    <text evidence="2">Belongs to the LOG family.</text>
</comment>
<keyword evidence="2" id="KW-0203">Cytokinin biosynthesis</keyword>
<dbReference type="GO" id="GO:0008714">
    <property type="term" value="F:AMP nucleosidase activity"/>
    <property type="evidence" value="ECO:0007669"/>
    <property type="project" value="UniProtKB-EC"/>
</dbReference>
<dbReference type="HOGENOM" id="CLU_058336_0_5_6"/>
<keyword evidence="2" id="KW-0378">Hydrolase</keyword>
<dbReference type="STRING" id="1547445.LO80_02690"/>
<name>A0A097EN51_9GAMM</name>
<dbReference type="InterPro" id="IPR031100">
    <property type="entry name" value="LOG_fam"/>
</dbReference>
<dbReference type="GO" id="GO:0005829">
    <property type="term" value="C:cytosol"/>
    <property type="evidence" value="ECO:0007669"/>
    <property type="project" value="TreeGrafter"/>
</dbReference>
<dbReference type="EC" id="3.2.2.n1" evidence="2"/>
<dbReference type="Gene3D" id="3.40.50.450">
    <property type="match status" value="1"/>
</dbReference>
<dbReference type="AlphaFoldDB" id="A0A097EN51"/>
<reference evidence="3 4" key="1">
    <citation type="submission" date="2014-10" db="EMBL/GenBank/DDBJ databases">
        <title>Whole genome sequence of Francisella endociliophora strain FSC1006, isolated from a laboratory culture of the marine ciliate Euplotes raikovi.</title>
        <authorList>
            <person name="Granberg M."/>
            <person name="Backman S."/>
            <person name="Lundmark E."/>
            <person name="Nilsson E."/>
            <person name="Karlsson E."/>
            <person name="Thelaus J."/>
            <person name="Ohrman C."/>
            <person name="Larkeryd A."/>
            <person name="Stenberg P."/>
        </authorList>
    </citation>
    <scope>NUCLEOTIDE SEQUENCE [LARGE SCALE GENOMIC DNA]</scope>
    <source>
        <strain evidence="3 4">FSC1006</strain>
    </source>
</reference>
<protein>
    <recommendedName>
        <fullName evidence="2">Cytokinin riboside 5'-monophosphate phosphoribohydrolase</fullName>
        <ecNumber evidence="2">3.2.2.n1</ecNumber>
    </recommendedName>
</protein>
<evidence type="ECO:0000256" key="2">
    <source>
        <dbReference type="RuleBase" id="RU363015"/>
    </source>
</evidence>
<accession>A0A097EN51</accession>
<dbReference type="EMBL" id="CP009574">
    <property type="protein sequence ID" value="AIT08992.1"/>
    <property type="molecule type" value="Genomic_DNA"/>
</dbReference>
<dbReference type="eggNOG" id="COG1611">
    <property type="taxonomic scope" value="Bacteria"/>
</dbReference>
<gene>
    <name evidence="3" type="ORF">LO80_02690</name>
</gene>
<dbReference type="Proteomes" id="UP000029672">
    <property type="component" value="Chromosome"/>
</dbReference>
<evidence type="ECO:0000313" key="4">
    <source>
        <dbReference type="Proteomes" id="UP000029672"/>
    </source>
</evidence>
<dbReference type="InterPro" id="IPR005269">
    <property type="entry name" value="LOG"/>
</dbReference>
<dbReference type="NCBIfam" id="TIGR00730">
    <property type="entry name" value="Rossman fold protein, TIGR00730 family"/>
    <property type="match status" value="1"/>
</dbReference>
<dbReference type="Pfam" id="PF03641">
    <property type="entry name" value="Lysine_decarbox"/>
    <property type="match status" value="1"/>
</dbReference>